<keyword evidence="9 18" id="KW-0630">Potassium</keyword>
<comment type="catalytic activity">
    <reaction evidence="1 18 19">
        <text>(6R)-NADHX = (6S)-NADHX</text>
        <dbReference type="Rhea" id="RHEA:32215"/>
        <dbReference type="ChEBI" id="CHEBI:64074"/>
        <dbReference type="ChEBI" id="CHEBI:64075"/>
        <dbReference type="EC" id="5.1.99.6"/>
    </reaction>
</comment>
<feature type="binding site" evidence="17">
    <location>
        <position position="333"/>
    </location>
    <ligand>
        <name>(6S)-NADPHX</name>
        <dbReference type="ChEBI" id="CHEBI:64076"/>
    </ligand>
</feature>
<evidence type="ECO:0000256" key="11">
    <source>
        <dbReference type="ARBA" id="ARBA00023235"/>
    </source>
</evidence>
<proteinExistence type="inferred from homology"/>
<evidence type="ECO:0000256" key="14">
    <source>
        <dbReference type="ARBA" id="ARBA00025153"/>
    </source>
</evidence>
<feature type="binding site" evidence="18">
    <location>
        <position position="135"/>
    </location>
    <ligand>
        <name>K(+)</name>
        <dbReference type="ChEBI" id="CHEBI:29103"/>
    </ligand>
</feature>
<evidence type="ECO:0000256" key="6">
    <source>
        <dbReference type="ARBA" id="ARBA00022741"/>
    </source>
</evidence>
<keyword evidence="5 18" id="KW-0479">Metal-binding</keyword>
<feature type="binding site" evidence="18">
    <location>
        <begin position="139"/>
        <end position="145"/>
    </location>
    <ligand>
        <name>(6S)-NADPHX</name>
        <dbReference type="ChEBI" id="CHEBI:64076"/>
    </ligand>
</feature>
<dbReference type="EC" id="4.2.1.136" evidence="19"/>
<comment type="catalytic activity">
    <reaction evidence="2 18 19">
        <text>(6R)-NADPHX = (6S)-NADPHX</text>
        <dbReference type="Rhea" id="RHEA:32227"/>
        <dbReference type="ChEBI" id="CHEBI:64076"/>
        <dbReference type="ChEBI" id="CHEBI:64077"/>
        <dbReference type="EC" id="5.1.99.6"/>
    </reaction>
</comment>
<dbReference type="SUPFAM" id="SSF64153">
    <property type="entry name" value="YjeF N-terminal domain-like"/>
    <property type="match status" value="1"/>
</dbReference>
<keyword evidence="6 17" id="KW-0547">Nucleotide-binding</keyword>
<evidence type="ECO:0000256" key="2">
    <source>
        <dbReference type="ARBA" id="ARBA00000909"/>
    </source>
</evidence>
<evidence type="ECO:0000256" key="1">
    <source>
        <dbReference type="ARBA" id="ARBA00000013"/>
    </source>
</evidence>
<dbReference type="PANTHER" id="PTHR12592">
    <property type="entry name" value="ATP-DEPENDENT (S)-NAD(P)H-HYDRATE DEHYDRATASE FAMILY MEMBER"/>
    <property type="match status" value="1"/>
</dbReference>
<dbReference type="PROSITE" id="PS51385">
    <property type="entry name" value="YJEF_N"/>
    <property type="match status" value="1"/>
</dbReference>
<comment type="cofactor">
    <cofactor evidence="18 19">
        <name>K(+)</name>
        <dbReference type="ChEBI" id="CHEBI:29103"/>
    </cofactor>
    <text evidence="18 19">Binds 1 potassium ion per subunit.</text>
</comment>
<dbReference type="InterPro" id="IPR036652">
    <property type="entry name" value="YjeF_N_dom_sf"/>
</dbReference>
<evidence type="ECO:0000256" key="17">
    <source>
        <dbReference type="HAMAP-Rule" id="MF_01965"/>
    </source>
</evidence>
<dbReference type="HAMAP" id="MF_01965">
    <property type="entry name" value="NADHX_dehydratase"/>
    <property type="match status" value="1"/>
</dbReference>
<sequence length="511" mass="53035">MTTDWRSPHPFLLSPTEMGRADRLTIEGGIAGIELMEQAGRAVVRAAVELVSAGAQILILCGPGNNGGDGFIAARCLAAMGYGIDVLLISSADRLKGDARLAFERMGLPAERIAEGQEGQKRLPMLLDSVDLIIDGLFGAGLDRPLEGEIKQIVDAVNDSGKPVLAIDLPSGVNGASGQKLGSAVRAQRTVTFFCEKPGHLLFPGRELCGAVVVAQIGIRPDVFGDIRPQTFENAPALWRHAWPMASQQGHKYTKGHAVVFSGSVSSTGAARLGAAAALRAGAGLVTLASPPDAMMVNACHLTAVMLKKLAGEKAVQDLLSDERYSSVLIGPGFGIGAGTRSSVEAILRASRATVLDADALTSFSETPEHLFSLVKLCDAPVVLTPHEGEFARIFPQVEGDKLARARLAARLSGATLILKGADTVIASPDGRAAINHNAPPWLATAGSGDVLAGITTGLLAQGVSGFEAACQAVWLHGEAGNIVGPGLIAEDLAPALKEVLRALVDKFGEG</sequence>
<comment type="function">
    <text evidence="14 19">Bifunctional enzyme that catalyzes the epimerization of the S- and R-forms of NAD(P)HX and the dehydration of the S-form of NAD(P)HX at the expense of ADP, which is converted to AMP. This allows the repair of both epimers of NAD(P)HX, a damaged form of NAD(P)H that is a result of enzymatic or heat-dependent hydration.</text>
</comment>
<comment type="similarity">
    <text evidence="17">Belongs to the NnrD/CARKD family.</text>
</comment>
<keyword evidence="13" id="KW-0511">Multifunctional enzyme</keyword>
<dbReference type="EMBL" id="CP120863">
    <property type="protein sequence ID" value="WFE87347.1"/>
    <property type="molecule type" value="Genomic_DNA"/>
</dbReference>
<feature type="domain" description="YjeF N-terminal" evidence="21">
    <location>
        <begin position="18"/>
        <end position="225"/>
    </location>
</feature>
<evidence type="ECO:0000256" key="16">
    <source>
        <dbReference type="ARBA" id="ARBA00049209"/>
    </source>
</evidence>
<evidence type="ECO:0000256" key="13">
    <source>
        <dbReference type="ARBA" id="ARBA00023268"/>
    </source>
</evidence>
<feature type="binding site" evidence="17">
    <location>
        <position position="387"/>
    </location>
    <ligand>
        <name>(6S)-NADPHX</name>
        <dbReference type="ChEBI" id="CHEBI:64076"/>
    </ligand>
</feature>
<comment type="cofactor">
    <cofactor evidence="17">
        <name>Mg(2+)</name>
        <dbReference type="ChEBI" id="CHEBI:18420"/>
    </cofactor>
</comment>
<comment type="similarity">
    <text evidence="3 19">In the N-terminal section; belongs to the NnrE/AIBP family.</text>
</comment>
<evidence type="ECO:0000256" key="5">
    <source>
        <dbReference type="ARBA" id="ARBA00022723"/>
    </source>
</evidence>
<dbReference type="InterPro" id="IPR000631">
    <property type="entry name" value="CARKD"/>
</dbReference>
<comment type="function">
    <text evidence="18">Catalyzes the epimerization of the S- and R-forms of NAD(P)HX, a damaged form of NAD(P)H that is a result of enzymatic or heat-dependent hydration. This is a prerequisite for the S-specific NAD(P)H-hydrate dehydratase to allow the repair of both epimers of NAD(P)HX.</text>
</comment>
<dbReference type="HAMAP" id="MF_01966">
    <property type="entry name" value="NADHX_epimerase"/>
    <property type="match status" value="1"/>
</dbReference>
<evidence type="ECO:0000313" key="23">
    <source>
        <dbReference type="Proteomes" id="UP001209803"/>
    </source>
</evidence>
<feature type="binding site" evidence="18">
    <location>
        <position position="171"/>
    </location>
    <ligand>
        <name>K(+)</name>
        <dbReference type="ChEBI" id="CHEBI:29103"/>
    </ligand>
</feature>
<dbReference type="Gene3D" id="3.40.50.10260">
    <property type="entry name" value="YjeF N-terminal domain"/>
    <property type="match status" value="1"/>
</dbReference>
<dbReference type="NCBIfam" id="TIGR00197">
    <property type="entry name" value="yjeF_nterm"/>
    <property type="match status" value="1"/>
</dbReference>
<evidence type="ECO:0000256" key="19">
    <source>
        <dbReference type="PIRNR" id="PIRNR017184"/>
    </source>
</evidence>
<dbReference type="InterPro" id="IPR030677">
    <property type="entry name" value="Nnr"/>
</dbReference>
<feature type="binding site" evidence="17">
    <location>
        <position position="449"/>
    </location>
    <ligand>
        <name>AMP</name>
        <dbReference type="ChEBI" id="CHEBI:456215"/>
    </ligand>
</feature>
<evidence type="ECO:0000313" key="22">
    <source>
        <dbReference type="EMBL" id="WFE87347.1"/>
    </source>
</evidence>
<evidence type="ECO:0000256" key="7">
    <source>
        <dbReference type="ARBA" id="ARBA00022840"/>
    </source>
</evidence>
<dbReference type="PANTHER" id="PTHR12592:SF0">
    <property type="entry name" value="ATP-DEPENDENT (S)-NAD(P)H-HYDRATE DEHYDRATASE"/>
    <property type="match status" value="1"/>
</dbReference>
<dbReference type="Pfam" id="PF03853">
    <property type="entry name" value="YjeF_N"/>
    <property type="match status" value="1"/>
</dbReference>
<dbReference type="CDD" id="cd01171">
    <property type="entry name" value="YXKO-related"/>
    <property type="match status" value="1"/>
</dbReference>
<evidence type="ECO:0000256" key="18">
    <source>
        <dbReference type="HAMAP-Rule" id="MF_01966"/>
    </source>
</evidence>
<gene>
    <name evidence="17" type="primary">nnrD</name>
    <name evidence="18" type="synonym">nnrE</name>
    <name evidence="22" type="ORF">K1718_14295</name>
</gene>
<comment type="similarity">
    <text evidence="18">Belongs to the NnrE/AIBP family.</text>
</comment>
<dbReference type="InterPro" id="IPR004443">
    <property type="entry name" value="YjeF_N_dom"/>
</dbReference>
<keyword evidence="8 17" id="KW-0521">NADP</keyword>
<accession>A0ABY8F051</accession>
<protein>
    <recommendedName>
        <fullName evidence="19">Bifunctional NAD(P)H-hydrate repair enzyme</fullName>
    </recommendedName>
    <alternativeName>
        <fullName evidence="19">Nicotinamide nucleotide repair protein</fullName>
    </alternativeName>
    <domain>
        <recommendedName>
            <fullName evidence="19">ADP-dependent (S)-NAD(P)H-hydrate dehydratase</fullName>
            <ecNumber evidence="19">4.2.1.136</ecNumber>
        </recommendedName>
        <alternativeName>
            <fullName evidence="19">ADP-dependent NAD(P)HX dehydratase</fullName>
        </alternativeName>
    </domain>
    <domain>
        <recommendedName>
            <fullName evidence="19">NAD(P)H-hydrate epimerase</fullName>
            <ecNumber evidence="19">5.1.99.6</ecNumber>
        </recommendedName>
    </domain>
</protein>
<keyword evidence="12 17" id="KW-0456">Lyase</keyword>
<feature type="binding site" evidence="17">
    <location>
        <position position="450"/>
    </location>
    <ligand>
        <name>(6S)-NADPHX</name>
        <dbReference type="ChEBI" id="CHEBI:64076"/>
    </ligand>
</feature>
<feature type="binding site" evidence="18">
    <location>
        <position position="66"/>
    </location>
    <ligand>
        <name>K(+)</name>
        <dbReference type="ChEBI" id="CHEBI:29103"/>
    </ligand>
</feature>
<dbReference type="InterPro" id="IPR029056">
    <property type="entry name" value="Ribokinase-like"/>
</dbReference>
<organism evidence="22 23">
    <name type="scientific">Roseibium porphyridii</name>
    <dbReference type="NCBI Taxonomy" id="2866279"/>
    <lineage>
        <taxon>Bacteria</taxon>
        <taxon>Pseudomonadati</taxon>
        <taxon>Pseudomonadota</taxon>
        <taxon>Alphaproteobacteria</taxon>
        <taxon>Hyphomicrobiales</taxon>
        <taxon>Stappiaceae</taxon>
        <taxon>Roseibium</taxon>
    </lineage>
</organism>
<dbReference type="PROSITE" id="PS51383">
    <property type="entry name" value="YJEF_C_3"/>
    <property type="match status" value="1"/>
</dbReference>
<dbReference type="PIRSF" id="PIRSF017184">
    <property type="entry name" value="Nnr"/>
    <property type="match status" value="1"/>
</dbReference>
<feature type="binding site" evidence="17">
    <location>
        <position position="270"/>
    </location>
    <ligand>
        <name>(6S)-NADPHX</name>
        <dbReference type="ChEBI" id="CHEBI:64076"/>
    </ligand>
</feature>
<comment type="similarity">
    <text evidence="4 19">In the C-terminal section; belongs to the NnrD/CARKD family.</text>
</comment>
<evidence type="ECO:0000256" key="9">
    <source>
        <dbReference type="ARBA" id="ARBA00022958"/>
    </source>
</evidence>
<dbReference type="SUPFAM" id="SSF53613">
    <property type="entry name" value="Ribokinase-like"/>
    <property type="match status" value="1"/>
</dbReference>
<feature type="binding site" evidence="18">
    <location>
        <begin position="65"/>
        <end position="69"/>
    </location>
    <ligand>
        <name>(6S)-NADPHX</name>
        <dbReference type="ChEBI" id="CHEBI:64076"/>
    </ligand>
</feature>
<keyword evidence="7 17" id="KW-0067">ATP-binding</keyword>
<reference evidence="22 23" key="1">
    <citation type="submission" date="2023-03" db="EMBL/GenBank/DDBJ databases">
        <title>Roseibium porphyridii sp. nov. and Roseibium rhodosorbium sp. nov. isolated from marine algae, Porphyridium cruentum and Rhodosorus marinus, respectively.</title>
        <authorList>
            <person name="Lee M.W."/>
            <person name="Choi B.J."/>
            <person name="Lee J.K."/>
            <person name="Choi D.G."/>
            <person name="Baek J.H."/>
            <person name="Bayburt H."/>
            <person name="Kim J.M."/>
            <person name="Han D.M."/>
            <person name="Kim K.H."/>
            <person name="Jeon C.O."/>
        </authorList>
    </citation>
    <scope>NUCLEOTIDE SEQUENCE [LARGE SCALE GENOMIC DNA]</scope>
    <source>
        <strain evidence="22 23">KMA01</strain>
    </source>
</reference>
<comment type="catalytic activity">
    <reaction evidence="15 17 19">
        <text>(6S)-NADHX + ADP = AMP + phosphate + NADH + H(+)</text>
        <dbReference type="Rhea" id="RHEA:32223"/>
        <dbReference type="ChEBI" id="CHEBI:15378"/>
        <dbReference type="ChEBI" id="CHEBI:43474"/>
        <dbReference type="ChEBI" id="CHEBI:57945"/>
        <dbReference type="ChEBI" id="CHEBI:64074"/>
        <dbReference type="ChEBI" id="CHEBI:456215"/>
        <dbReference type="ChEBI" id="CHEBI:456216"/>
        <dbReference type="EC" id="4.2.1.136"/>
    </reaction>
</comment>
<evidence type="ECO:0000256" key="15">
    <source>
        <dbReference type="ARBA" id="ARBA00048238"/>
    </source>
</evidence>
<feature type="domain" description="YjeF C-terminal" evidence="20">
    <location>
        <begin position="235"/>
        <end position="504"/>
    </location>
</feature>
<keyword evidence="11 18" id="KW-0413">Isomerase</keyword>
<evidence type="ECO:0000256" key="12">
    <source>
        <dbReference type="ARBA" id="ARBA00023239"/>
    </source>
</evidence>
<dbReference type="NCBIfam" id="TIGR00196">
    <property type="entry name" value="yjeF_cterm"/>
    <property type="match status" value="1"/>
</dbReference>
<keyword evidence="23" id="KW-1185">Reference proteome</keyword>
<comment type="catalytic activity">
    <reaction evidence="16 17 19">
        <text>(6S)-NADPHX + ADP = AMP + phosphate + NADPH + H(+)</text>
        <dbReference type="Rhea" id="RHEA:32235"/>
        <dbReference type="ChEBI" id="CHEBI:15378"/>
        <dbReference type="ChEBI" id="CHEBI:43474"/>
        <dbReference type="ChEBI" id="CHEBI:57783"/>
        <dbReference type="ChEBI" id="CHEBI:64076"/>
        <dbReference type="ChEBI" id="CHEBI:456215"/>
        <dbReference type="ChEBI" id="CHEBI:456216"/>
        <dbReference type="EC" id="4.2.1.136"/>
    </reaction>
</comment>
<keyword evidence="10 17" id="KW-0520">NAD</keyword>
<evidence type="ECO:0000259" key="21">
    <source>
        <dbReference type="PROSITE" id="PS51385"/>
    </source>
</evidence>
<evidence type="ECO:0000256" key="4">
    <source>
        <dbReference type="ARBA" id="ARBA00009524"/>
    </source>
</evidence>
<feature type="binding site" evidence="18">
    <location>
        <position position="168"/>
    </location>
    <ligand>
        <name>(6S)-NADPHX</name>
        <dbReference type="ChEBI" id="CHEBI:64076"/>
    </ligand>
</feature>
<evidence type="ECO:0000256" key="10">
    <source>
        <dbReference type="ARBA" id="ARBA00023027"/>
    </source>
</evidence>
<feature type="binding site" evidence="17">
    <location>
        <begin position="420"/>
        <end position="424"/>
    </location>
    <ligand>
        <name>AMP</name>
        <dbReference type="ChEBI" id="CHEBI:456215"/>
    </ligand>
</feature>
<comment type="function">
    <text evidence="17">Catalyzes the dehydration of the S-form of NAD(P)HX at the expense of ADP, which is converted to AMP. Together with NAD(P)HX epimerase, which catalyzes the epimerization of the S- and R-forms, the enzyme allows the repair of both epimers of NAD(P)HX, a damaged form of NAD(P)H that is a result of enzymatic or heat-dependent hydration.</text>
</comment>
<evidence type="ECO:0000256" key="8">
    <source>
        <dbReference type="ARBA" id="ARBA00022857"/>
    </source>
</evidence>
<dbReference type="Pfam" id="PF01256">
    <property type="entry name" value="Carb_kinase"/>
    <property type="match status" value="1"/>
</dbReference>
<comment type="caution">
    <text evidence="18">Lacks conserved residue(s) required for the propagation of feature annotation.</text>
</comment>
<evidence type="ECO:0000259" key="20">
    <source>
        <dbReference type="PROSITE" id="PS51383"/>
    </source>
</evidence>
<comment type="subunit">
    <text evidence="17">Homotetramer.</text>
</comment>
<evidence type="ECO:0000256" key="3">
    <source>
        <dbReference type="ARBA" id="ARBA00006001"/>
    </source>
</evidence>
<dbReference type="Gene3D" id="3.40.1190.20">
    <property type="match status" value="1"/>
</dbReference>
<dbReference type="Proteomes" id="UP001209803">
    <property type="component" value="Chromosome"/>
</dbReference>
<dbReference type="RefSeq" id="WP_265682002.1">
    <property type="nucleotide sequence ID" value="NZ_CP120863.1"/>
</dbReference>
<name>A0ABY8F051_9HYPH</name>
<dbReference type="EC" id="5.1.99.6" evidence="19"/>